<dbReference type="GO" id="GO:0000287">
    <property type="term" value="F:magnesium ion binding"/>
    <property type="evidence" value="ECO:0007669"/>
    <property type="project" value="InterPro"/>
</dbReference>
<dbReference type="GO" id="GO:0003723">
    <property type="term" value="F:RNA binding"/>
    <property type="evidence" value="ECO:0007669"/>
    <property type="project" value="UniProtKB-KW"/>
</dbReference>
<reference evidence="7" key="1">
    <citation type="journal article" date="2011" name="Virology">
        <title>Sequence analysis of the VP6-encoding genome segment of avian group F and G rotaviruses.</title>
        <authorList>
            <person name="Johne R."/>
            <person name="Otto P."/>
            <person name="Roth B."/>
            <person name="Lohren U."/>
            <person name="Belnap D."/>
            <person name="Reetz J."/>
            <person name="Trojnar E."/>
        </authorList>
    </citation>
    <scope>NUCLEOTIDE SEQUENCE [LARGE SCALE GENOMIC DNA]</scope>
</reference>
<dbReference type="RefSeq" id="YP_008145317.1">
    <property type="nucleotide sequence ID" value="NC_021629.1"/>
</dbReference>
<keyword evidence="1" id="KW-0547">Nucleotide-binding</keyword>
<dbReference type="InterPro" id="IPR002512">
    <property type="entry name" value="Rotavirus_A/C_NSP5"/>
</dbReference>
<dbReference type="EMBL" id="JQ920003">
    <property type="protein sequence ID" value="AFL91892.1"/>
    <property type="molecule type" value="Genomic_RNA"/>
</dbReference>
<evidence type="ECO:0000256" key="5">
    <source>
        <dbReference type="SAM" id="MobiDB-lite"/>
    </source>
</evidence>
<dbReference type="Proteomes" id="UP000204532">
    <property type="component" value="Genome"/>
</dbReference>
<reference evidence="6 7" key="3">
    <citation type="journal article" date="2013" name="Infect. Genet. Evol.">
        <title>Analysis of rotavirus species diversity and evolution including the newly determined full-length genome sequences of rotavirus F and G.</title>
        <authorList>
            <person name="Kindler E."/>
            <person name="Trojnar E."/>
            <person name="Heckel G."/>
            <person name="Otto P.H."/>
            <person name="Johne R."/>
        </authorList>
    </citation>
    <scope>NUCLEOTIDE SEQUENCE [LARGE SCALE GENOMIC DNA]</scope>
    <source>
        <strain evidence="6">Chicken/03V0568/DEU/2003</strain>
    </source>
</reference>
<protein>
    <submittedName>
        <fullName evidence="6">NSP5</fullName>
    </submittedName>
</protein>
<organism evidence="6 7">
    <name type="scientific">Rotavirus F chicken/03V0568/DEU/2003</name>
    <dbReference type="NCBI Taxonomy" id="994994"/>
    <lineage>
        <taxon>Viruses</taxon>
        <taxon>Riboviria</taxon>
        <taxon>Orthornavirae</taxon>
        <taxon>Duplornaviricota</taxon>
        <taxon>Resentoviricetes</taxon>
        <taxon>Reovirales</taxon>
        <taxon>Sedoreoviridae</taxon>
        <taxon>Rotavirus</taxon>
        <taxon>Rotavirus phigastroenteritidis</taxon>
        <taxon>Rotavirus F</taxon>
    </lineage>
</organism>
<dbReference type="GeneID" id="16028496"/>
<dbReference type="GO" id="GO:0019079">
    <property type="term" value="P:viral genome replication"/>
    <property type="evidence" value="ECO:0007669"/>
    <property type="project" value="InterPro"/>
</dbReference>
<dbReference type="GO" id="GO:0016887">
    <property type="term" value="F:ATP hydrolysis activity"/>
    <property type="evidence" value="ECO:0007669"/>
    <property type="project" value="InterPro"/>
</dbReference>
<feature type="region of interest" description="Disordered" evidence="5">
    <location>
        <begin position="136"/>
        <end position="163"/>
    </location>
</feature>
<accession>M4H296</accession>
<evidence type="ECO:0000256" key="4">
    <source>
        <dbReference type="ARBA" id="ARBA00023200"/>
    </source>
</evidence>
<evidence type="ECO:0000313" key="7">
    <source>
        <dbReference type="Proteomes" id="UP000204532"/>
    </source>
</evidence>
<dbReference type="Pfam" id="PF01525">
    <property type="entry name" value="Rota_NS26"/>
    <property type="match status" value="1"/>
</dbReference>
<proteinExistence type="predicted"/>
<sequence length="218" mass="24386">MSMDLDIDLANCVIDSSSIIGGSNTGSRLPFTQAASYTTTSLAGLEEAENERRKAIEYSKYMLEKQDLGPNDSASNDGMNEWSVSSRSFSTNESNMESVNNFEINLPSDHSCVSVKSSNSMNSQNSQNFKSAVQSITQHQSRIRENPKPQKQYQQKKRKHKEKAVIDAISDDEWGNRVESFDESSDSDTCNNSCKCCKRYKKLKKSVKHTVAKLISDL</sequence>
<dbReference type="KEGG" id="vg:16028496"/>
<dbReference type="GO" id="GO:0000166">
    <property type="term" value="F:nucleotide binding"/>
    <property type="evidence" value="ECO:0007669"/>
    <property type="project" value="UniProtKB-KW"/>
</dbReference>
<name>M4H296_9REOV</name>
<evidence type="ECO:0000256" key="3">
    <source>
        <dbReference type="ARBA" id="ARBA00023180"/>
    </source>
</evidence>
<keyword evidence="3" id="KW-0325">Glycoprotein</keyword>
<keyword evidence="7" id="KW-1185">Reference proteome</keyword>
<evidence type="ECO:0000313" key="6">
    <source>
        <dbReference type="EMBL" id="AFL91892.1"/>
    </source>
</evidence>
<dbReference type="GO" id="GO:0030430">
    <property type="term" value="C:host cell cytoplasm"/>
    <property type="evidence" value="ECO:0007669"/>
    <property type="project" value="InterPro"/>
</dbReference>
<keyword evidence="2" id="KW-0694">RNA-binding</keyword>
<keyword evidence="4" id="KW-1035">Host cytoplasm</keyword>
<evidence type="ECO:0000256" key="1">
    <source>
        <dbReference type="ARBA" id="ARBA00022741"/>
    </source>
</evidence>
<evidence type="ECO:0000256" key="2">
    <source>
        <dbReference type="ARBA" id="ARBA00022884"/>
    </source>
</evidence>
<reference evidence="7" key="2">
    <citation type="journal article" date="2012" name="Virology">
        <title>Rotavirus RNA polymerases resolve into two phylogenetically distinct classes that differ in their mechanism of template recognition.</title>
        <authorList>
            <person name="Ogden K.M."/>
            <person name="Johne R."/>
            <person name="Patton J.T."/>
        </authorList>
    </citation>
    <scope>NUCLEOTIDE SEQUENCE [LARGE SCALE GENOMIC DNA]</scope>
</reference>
<dbReference type="SMR" id="M4H296"/>